<dbReference type="STRING" id="234267.Acid_6176"/>
<keyword evidence="5" id="KW-0677">Repeat</keyword>
<reference evidence="11" key="1">
    <citation type="submission" date="2006-10" db="EMBL/GenBank/DDBJ databases">
        <title>Complete sequence of Solibacter usitatus Ellin6076.</title>
        <authorList>
            <consortium name="US DOE Joint Genome Institute"/>
            <person name="Copeland A."/>
            <person name="Lucas S."/>
            <person name="Lapidus A."/>
            <person name="Barry K."/>
            <person name="Detter J.C."/>
            <person name="Glavina del Rio T."/>
            <person name="Hammon N."/>
            <person name="Israni S."/>
            <person name="Dalin E."/>
            <person name="Tice H."/>
            <person name="Pitluck S."/>
            <person name="Thompson L.S."/>
            <person name="Brettin T."/>
            <person name="Bruce D."/>
            <person name="Han C."/>
            <person name="Tapia R."/>
            <person name="Gilna P."/>
            <person name="Schmutz J."/>
            <person name="Larimer F."/>
            <person name="Land M."/>
            <person name="Hauser L."/>
            <person name="Kyrpides N."/>
            <person name="Mikhailova N."/>
            <person name="Janssen P.H."/>
            <person name="Kuske C.R."/>
            <person name="Richardson P."/>
        </authorList>
    </citation>
    <scope>NUCLEOTIDE SEQUENCE</scope>
    <source>
        <strain evidence="11">Ellin6076</strain>
    </source>
</reference>
<dbReference type="HOGENOM" id="CLU_000604_92_3_0"/>
<dbReference type="EMBL" id="CP000473">
    <property type="protein sequence ID" value="ABJ87102.1"/>
    <property type="molecule type" value="Genomic_DNA"/>
</dbReference>
<dbReference type="GO" id="GO:0016887">
    <property type="term" value="F:ATP hydrolysis activity"/>
    <property type="evidence" value="ECO:0007669"/>
    <property type="project" value="InterPro"/>
</dbReference>
<dbReference type="GO" id="GO:0005886">
    <property type="term" value="C:plasma membrane"/>
    <property type="evidence" value="ECO:0007669"/>
    <property type="project" value="UniProtKB-SubCell"/>
</dbReference>
<evidence type="ECO:0000256" key="9">
    <source>
        <dbReference type="ARBA" id="ARBA00023136"/>
    </source>
</evidence>
<dbReference type="eggNOG" id="COG1129">
    <property type="taxonomic scope" value="Bacteria"/>
</dbReference>
<dbReference type="OrthoDB" id="9766104at2"/>
<name>Q01TB8_SOLUE</name>
<keyword evidence="2" id="KW-0813">Transport</keyword>
<gene>
    <name evidence="11" type="ordered locus">Acid_6176</name>
</gene>
<organism evidence="11">
    <name type="scientific">Solibacter usitatus (strain Ellin6076)</name>
    <dbReference type="NCBI Taxonomy" id="234267"/>
    <lineage>
        <taxon>Bacteria</taxon>
        <taxon>Pseudomonadati</taxon>
        <taxon>Acidobacteriota</taxon>
        <taxon>Terriglobia</taxon>
        <taxon>Bryobacterales</taxon>
        <taxon>Solibacteraceae</taxon>
        <taxon>Candidatus Solibacter</taxon>
    </lineage>
</organism>
<keyword evidence="7" id="KW-0067">ATP-binding</keyword>
<dbReference type="AlphaFoldDB" id="Q01TB8"/>
<dbReference type="InParanoid" id="Q01TB8"/>
<dbReference type="PANTHER" id="PTHR43790:SF3">
    <property type="entry name" value="D-ALLOSE IMPORT ATP-BINDING PROTEIN ALSA-RELATED"/>
    <property type="match status" value="1"/>
</dbReference>
<evidence type="ECO:0000256" key="4">
    <source>
        <dbReference type="ARBA" id="ARBA00022597"/>
    </source>
</evidence>
<evidence type="ECO:0000256" key="8">
    <source>
        <dbReference type="ARBA" id="ARBA00022967"/>
    </source>
</evidence>
<dbReference type="SUPFAM" id="SSF52540">
    <property type="entry name" value="P-loop containing nucleoside triphosphate hydrolases"/>
    <property type="match status" value="2"/>
</dbReference>
<dbReference type="Pfam" id="PF00005">
    <property type="entry name" value="ABC_tran"/>
    <property type="match status" value="2"/>
</dbReference>
<evidence type="ECO:0000313" key="11">
    <source>
        <dbReference type="EMBL" id="ABJ87102.1"/>
    </source>
</evidence>
<evidence type="ECO:0000256" key="1">
    <source>
        <dbReference type="ARBA" id="ARBA00004202"/>
    </source>
</evidence>
<dbReference type="InterPro" id="IPR003439">
    <property type="entry name" value="ABC_transporter-like_ATP-bd"/>
</dbReference>
<dbReference type="InterPro" id="IPR017871">
    <property type="entry name" value="ABC_transporter-like_CS"/>
</dbReference>
<dbReference type="SMART" id="SM00382">
    <property type="entry name" value="AAA"/>
    <property type="match status" value="2"/>
</dbReference>
<keyword evidence="9" id="KW-0472">Membrane</keyword>
<keyword evidence="8" id="KW-1278">Translocase</keyword>
<evidence type="ECO:0000256" key="6">
    <source>
        <dbReference type="ARBA" id="ARBA00022741"/>
    </source>
</evidence>
<evidence type="ECO:0000256" key="2">
    <source>
        <dbReference type="ARBA" id="ARBA00022448"/>
    </source>
</evidence>
<dbReference type="CDD" id="cd03216">
    <property type="entry name" value="ABC_Carb_Monos_I"/>
    <property type="match status" value="1"/>
</dbReference>
<dbReference type="InterPro" id="IPR050107">
    <property type="entry name" value="ABC_carbohydrate_import_ATPase"/>
</dbReference>
<feature type="domain" description="ABC transporter" evidence="10">
    <location>
        <begin position="5"/>
        <end position="241"/>
    </location>
</feature>
<dbReference type="Gene3D" id="3.40.50.300">
    <property type="entry name" value="P-loop containing nucleotide triphosphate hydrolases"/>
    <property type="match status" value="2"/>
</dbReference>
<evidence type="ECO:0000256" key="7">
    <source>
        <dbReference type="ARBA" id="ARBA00022840"/>
    </source>
</evidence>
<dbReference type="PROSITE" id="PS50893">
    <property type="entry name" value="ABC_TRANSPORTER_2"/>
    <property type="match status" value="2"/>
</dbReference>
<keyword evidence="4" id="KW-0762">Sugar transport</keyword>
<sequence length="501" mass="53865">MPDILRAEGITKHYDGVYALKRASFSLRAGEVHALVGENGAGKSTLARILAGSARVDAGKIFVNTAPAEIGSPLDAQRLGIGIIYQELDLFPNLSAGENIVIANLRFSEGAFVDFRRIEAFCRPFLQQVGLTFDVRQPVASLSIGQQQLLAIARALSMDARIILMDEPTSSLFDDAAERLFGLIAGLKQRGVSIVYVSHKMDEIFRICDRATVLRDGETIGTVETASSSVNELIRMMVGRELLSTQRAGRRPPGEIALQAQNLGTAKLRNVSFELRRGEVLGVAGLVGSGRSELGAALFGLDRITAGSLLLAGKPYAPASPARAIAAGIGLLPEDRRLQGLMMRMSVLENATLAVLPRLRRFGLLRPGLERARLAPVGRRLSLHCPSPESPVSQLSGGNQQKVLLARWLLLNPEVLFLDDPTRGIDVAAKQDIYRLIEELAAEGKAILLVSSELPELLRCADRILVLNGGRAAASYDAREATQEMILSAATNAGPSSEAHC</sequence>
<feature type="domain" description="ABC transporter" evidence="10">
    <location>
        <begin position="243"/>
        <end position="494"/>
    </location>
</feature>
<evidence type="ECO:0000256" key="5">
    <source>
        <dbReference type="ARBA" id="ARBA00022737"/>
    </source>
</evidence>
<keyword evidence="3" id="KW-1003">Cell membrane</keyword>
<evidence type="ECO:0000259" key="10">
    <source>
        <dbReference type="PROSITE" id="PS50893"/>
    </source>
</evidence>
<proteinExistence type="predicted"/>
<comment type="subcellular location">
    <subcellularLocation>
        <location evidence="1">Cell membrane</location>
        <topology evidence="1">Peripheral membrane protein</topology>
    </subcellularLocation>
</comment>
<dbReference type="GO" id="GO:0005524">
    <property type="term" value="F:ATP binding"/>
    <property type="evidence" value="ECO:0007669"/>
    <property type="project" value="UniProtKB-KW"/>
</dbReference>
<protein>
    <submittedName>
        <fullName evidence="11">ABC transporter related</fullName>
    </submittedName>
</protein>
<dbReference type="FunFam" id="3.40.50.300:FF:000127">
    <property type="entry name" value="Ribose import ATP-binding protein RbsA"/>
    <property type="match status" value="1"/>
</dbReference>
<accession>Q01TB8</accession>
<dbReference type="InterPro" id="IPR027417">
    <property type="entry name" value="P-loop_NTPase"/>
</dbReference>
<dbReference type="InterPro" id="IPR003593">
    <property type="entry name" value="AAA+_ATPase"/>
</dbReference>
<dbReference type="PROSITE" id="PS00211">
    <property type="entry name" value="ABC_TRANSPORTER_1"/>
    <property type="match status" value="1"/>
</dbReference>
<dbReference type="CDD" id="cd03215">
    <property type="entry name" value="ABC_Carb_Monos_II"/>
    <property type="match status" value="1"/>
</dbReference>
<dbReference type="PANTHER" id="PTHR43790">
    <property type="entry name" value="CARBOHYDRATE TRANSPORT ATP-BINDING PROTEIN MG119-RELATED"/>
    <property type="match status" value="1"/>
</dbReference>
<dbReference type="KEGG" id="sus:Acid_6176"/>
<evidence type="ECO:0000256" key="3">
    <source>
        <dbReference type="ARBA" id="ARBA00022475"/>
    </source>
</evidence>
<keyword evidence="6" id="KW-0547">Nucleotide-binding</keyword>